<dbReference type="EMBL" id="QRDZ01000035">
    <property type="protein sequence ID" value="RED57940.1"/>
    <property type="molecule type" value="Genomic_DNA"/>
</dbReference>
<dbReference type="InterPro" id="IPR018062">
    <property type="entry name" value="HTH_AraC-typ_CS"/>
</dbReference>
<organism evidence="5 6">
    <name type="scientific">Cohnella phaseoli</name>
    <dbReference type="NCBI Taxonomy" id="456490"/>
    <lineage>
        <taxon>Bacteria</taxon>
        <taxon>Bacillati</taxon>
        <taxon>Bacillota</taxon>
        <taxon>Bacilli</taxon>
        <taxon>Bacillales</taxon>
        <taxon>Paenibacillaceae</taxon>
        <taxon>Cohnella</taxon>
    </lineage>
</organism>
<dbReference type="SUPFAM" id="SSF46689">
    <property type="entry name" value="Homeodomain-like"/>
    <property type="match status" value="1"/>
</dbReference>
<gene>
    <name evidence="5" type="ORF">DFP98_13537</name>
</gene>
<dbReference type="SMART" id="SM00342">
    <property type="entry name" value="HTH_ARAC"/>
    <property type="match status" value="1"/>
</dbReference>
<sequence length="301" mass="35648">MSNLSVLYFTAPPLPHYINSGESRFKPGDIHPARGPIGLFDLLVVHQGTLFMGEDDRTWTINEGQALLLRPDRHHYSPRSVDTDTSFYWLHFHTKELWDDRMREDQMRDEAEEELSDGKNQFHVEHGLIPREFGFSIPQYFTLQDPVDVYRRLRELIELERQPLSWARWQQQIHLQSLLKVLAQEQDKLSQSPAALLAERVAVHLRTHYRSHLTNELLQREFNFHPVYIARCMKKAFGCSPLEYLTRYRIEQAKLLMISTTLSIEEIAWEIGFRHQTYFSNTFRKLESMSPSEFRKRYGGR</sequence>
<protein>
    <submittedName>
        <fullName evidence="5">AraC-like protein</fullName>
    </submittedName>
</protein>
<accession>A0A3D9I8C4</accession>
<evidence type="ECO:0000256" key="3">
    <source>
        <dbReference type="ARBA" id="ARBA00023163"/>
    </source>
</evidence>
<dbReference type="GO" id="GO:0043565">
    <property type="term" value="F:sequence-specific DNA binding"/>
    <property type="evidence" value="ECO:0007669"/>
    <property type="project" value="InterPro"/>
</dbReference>
<dbReference type="InterPro" id="IPR018060">
    <property type="entry name" value="HTH_AraC"/>
</dbReference>
<evidence type="ECO:0000259" key="4">
    <source>
        <dbReference type="PROSITE" id="PS01124"/>
    </source>
</evidence>
<evidence type="ECO:0000313" key="6">
    <source>
        <dbReference type="Proteomes" id="UP000256977"/>
    </source>
</evidence>
<dbReference type="PROSITE" id="PS01124">
    <property type="entry name" value="HTH_ARAC_FAMILY_2"/>
    <property type="match status" value="1"/>
</dbReference>
<keyword evidence="6" id="KW-1185">Reference proteome</keyword>
<dbReference type="Pfam" id="PF12833">
    <property type="entry name" value="HTH_18"/>
    <property type="match status" value="1"/>
</dbReference>
<reference evidence="5 6" key="1">
    <citation type="submission" date="2018-07" db="EMBL/GenBank/DDBJ databases">
        <title>Genomic Encyclopedia of Type Strains, Phase III (KMG-III): the genomes of soil and plant-associated and newly described type strains.</title>
        <authorList>
            <person name="Whitman W."/>
        </authorList>
    </citation>
    <scope>NUCLEOTIDE SEQUENCE [LARGE SCALE GENOMIC DNA]</scope>
    <source>
        <strain evidence="5 6">CECT 7287</strain>
    </source>
</reference>
<dbReference type="PANTHER" id="PTHR43280">
    <property type="entry name" value="ARAC-FAMILY TRANSCRIPTIONAL REGULATOR"/>
    <property type="match status" value="1"/>
</dbReference>
<dbReference type="InterPro" id="IPR003313">
    <property type="entry name" value="AraC-bd"/>
</dbReference>
<comment type="caution">
    <text evidence="5">The sequence shown here is derived from an EMBL/GenBank/DDBJ whole genome shotgun (WGS) entry which is preliminary data.</text>
</comment>
<dbReference type="AlphaFoldDB" id="A0A3D9I8C4"/>
<dbReference type="InterPro" id="IPR020449">
    <property type="entry name" value="Tscrpt_reg_AraC-type_HTH"/>
</dbReference>
<dbReference type="Pfam" id="PF02311">
    <property type="entry name" value="AraC_binding"/>
    <property type="match status" value="1"/>
</dbReference>
<dbReference type="PANTHER" id="PTHR43280:SF30">
    <property type="entry name" value="MMSAB OPERON REGULATORY PROTEIN"/>
    <property type="match status" value="1"/>
</dbReference>
<evidence type="ECO:0000256" key="2">
    <source>
        <dbReference type="ARBA" id="ARBA00023125"/>
    </source>
</evidence>
<keyword evidence="3" id="KW-0804">Transcription</keyword>
<feature type="domain" description="HTH araC/xylS-type" evidence="4">
    <location>
        <begin position="199"/>
        <end position="297"/>
    </location>
</feature>
<dbReference type="OrthoDB" id="192171at2"/>
<keyword evidence="2" id="KW-0238">DNA-binding</keyword>
<evidence type="ECO:0000313" key="5">
    <source>
        <dbReference type="EMBL" id="RED57940.1"/>
    </source>
</evidence>
<dbReference type="SUPFAM" id="SSF51215">
    <property type="entry name" value="Regulatory protein AraC"/>
    <property type="match status" value="1"/>
</dbReference>
<dbReference type="InterPro" id="IPR009057">
    <property type="entry name" value="Homeodomain-like_sf"/>
</dbReference>
<dbReference type="PRINTS" id="PR00032">
    <property type="entry name" value="HTHARAC"/>
</dbReference>
<keyword evidence="1" id="KW-0805">Transcription regulation</keyword>
<dbReference type="RefSeq" id="WP_147310313.1">
    <property type="nucleotide sequence ID" value="NZ_QRDZ01000035.1"/>
</dbReference>
<evidence type="ECO:0000256" key="1">
    <source>
        <dbReference type="ARBA" id="ARBA00023015"/>
    </source>
</evidence>
<proteinExistence type="predicted"/>
<dbReference type="Proteomes" id="UP000256977">
    <property type="component" value="Unassembled WGS sequence"/>
</dbReference>
<dbReference type="Gene3D" id="1.10.10.60">
    <property type="entry name" value="Homeodomain-like"/>
    <property type="match status" value="2"/>
</dbReference>
<name>A0A3D9I8C4_9BACL</name>
<dbReference type="GO" id="GO:0003700">
    <property type="term" value="F:DNA-binding transcription factor activity"/>
    <property type="evidence" value="ECO:0007669"/>
    <property type="project" value="InterPro"/>
</dbReference>
<dbReference type="PROSITE" id="PS00041">
    <property type="entry name" value="HTH_ARAC_FAMILY_1"/>
    <property type="match status" value="1"/>
</dbReference>
<dbReference type="InterPro" id="IPR037923">
    <property type="entry name" value="HTH-like"/>
</dbReference>
<dbReference type="Gene3D" id="2.60.120.280">
    <property type="entry name" value="Regulatory protein AraC"/>
    <property type="match status" value="1"/>
</dbReference>